<evidence type="ECO:0000256" key="1">
    <source>
        <dbReference type="SAM" id="Phobius"/>
    </source>
</evidence>
<evidence type="ECO:0000313" key="3">
    <source>
        <dbReference type="EMBL" id="RMO88135.1"/>
    </source>
</evidence>
<name>A0A3M3Z2J1_9PSED</name>
<feature type="transmembrane region" description="Helical" evidence="1">
    <location>
        <begin position="58"/>
        <end position="82"/>
    </location>
</feature>
<dbReference type="Gene3D" id="2.40.100.20">
    <property type="match status" value="1"/>
</dbReference>
<keyword evidence="1" id="KW-0472">Membrane</keyword>
<sequence length="215" mass="23571">MKKLHRRSANIHEQCSSRHVLPRRQETAAHPVCFFHSISRGNNAMADARVRPSKTEQFAGLTLSACLGLSLLIPFIPGTAFAQQPYSSSPSHNVQERSMNISMIADDKVVTFHLEDSATTRDFVAMLPLELTLEDYAATEKIGTLPRKLDVSGAAAGSTPVEGDIAYYAPWGNLAIYHKGFEYSPGLVRLGRIESGMETIRKPGAVAVRFEVAKD</sequence>
<gene>
    <name evidence="3" type="ORF">ALQ32_100585</name>
</gene>
<reference evidence="3 4" key="1">
    <citation type="submission" date="2018-08" db="EMBL/GenBank/DDBJ databases">
        <title>Recombination of ecologically and evolutionarily significant loci maintains genetic cohesion in the Pseudomonas syringae species complex.</title>
        <authorList>
            <person name="Dillon M."/>
            <person name="Thakur S."/>
            <person name="Almeida R.N.D."/>
            <person name="Weir B.S."/>
            <person name="Guttman D.S."/>
        </authorList>
    </citation>
    <scope>NUCLEOTIDE SEQUENCE [LARGE SCALE GENOMIC DNA]</scope>
    <source>
        <strain evidence="3 4">ICMP 4092</strain>
    </source>
</reference>
<evidence type="ECO:0000313" key="4">
    <source>
        <dbReference type="Proteomes" id="UP000268056"/>
    </source>
</evidence>
<keyword evidence="1" id="KW-1133">Transmembrane helix</keyword>
<evidence type="ECO:0000259" key="2">
    <source>
        <dbReference type="Pfam" id="PF18050"/>
    </source>
</evidence>
<accession>A0A3M3Z2J1</accession>
<dbReference type="SUPFAM" id="SSF50891">
    <property type="entry name" value="Cyclophilin-like"/>
    <property type="match status" value="1"/>
</dbReference>
<feature type="domain" description="Cyclophilin-like" evidence="2">
    <location>
        <begin position="103"/>
        <end position="211"/>
    </location>
</feature>
<dbReference type="InterPro" id="IPR041183">
    <property type="entry name" value="Cyclophilin-like"/>
</dbReference>
<dbReference type="Proteomes" id="UP000268056">
    <property type="component" value="Unassembled WGS sequence"/>
</dbReference>
<organism evidence="3 4">
    <name type="scientific">Pseudomonas syringae pv. tagetis</name>
    <dbReference type="NCBI Taxonomy" id="129140"/>
    <lineage>
        <taxon>Bacteria</taxon>
        <taxon>Pseudomonadati</taxon>
        <taxon>Pseudomonadota</taxon>
        <taxon>Gammaproteobacteria</taxon>
        <taxon>Pseudomonadales</taxon>
        <taxon>Pseudomonadaceae</taxon>
        <taxon>Pseudomonas</taxon>
    </lineage>
</organism>
<dbReference type="InterPro" id="IPR029000">
    <property type="entry name" value="Cyclophilin-like_dom_sf"/>
</dbReference>
<dbReference type="Pfam" id="PF18050">
    <property type="entry name" value="Cyclophil_like2"/>
    <property type="match status" value="1"/>
</dbReference>
<dbReference type="EMBL" id="RBQC01000079">
    <property type="protein sequence ID" value="RMO88135.1"/>
    <property type="molecule type" value="Genomic_DNA"/>
</dbReference>
<proteinExistence type="predicted"/>
<dbReference type="AlphaFoldDB" id="A0A3M3Z2J1"/>
<comment type="caution">
    <text evidence="3">The sequence shown here is derived from an EMBL/GenBank/DDBJ whole genome shotgun (WGS) entry which is preliminary data.</text>
</comment>
<keyword evidence="1" id="KW-0812">Transmembrane</keyword>
<protein>
    <recommendedName>
        <fullName evidence="2">Cyclophilin-like domain-containing protein</fullName>
    </recommendedName>
</protein>